<feature type="compositionally biased region" description="Low complexity" evidence="1">
    <location>
        <begin position="87"/>
        <end position="100"/>
    </location>
</feature>
<accession>A0A4Z2EEA6</accession>
<evidence type="ECO:0000313" key="3">
    <source>
        <dbReference type="EMBL" id="TNN26612.1"/>
    </source>
</evidence>
<evidence type="ECO:0000313" key="4">
    <source>
        <dbReference type="Proteomes" id="UP000314294"/>
    </source>
</evidence>
<evidence type="ECO:0000256" key="1">
    <source>
        <dbReference type="SAM" id="MobiDB-lite"/>
    </source>
</evidence>
<name>A0A4Z2EEA6_9TELE</name>
<sequence>MCRRTFSLREPGYVPEERHDHAHTTLTCLTLGLCSTLMFLTVHCRLPNFFSTHLSRHTSTLVLSGYSSGVAAAFFAAFRRQRRTRRQAASSASASRTTAATPPPTWPPTWALKEEAAGAMAAASRRSDFMLISDSSSARRPPRSTRSRRGRLSRWGEVAERWIRGPERDSGLMT</sequence>
<feature type="transmembrane region" description="Helical" evidence="2">
    <location>
        <begin position="60"/>
        <end position="78"/>
    </location>
</feature>
<reference evidence="3 4" key="1">
    <citation type="submission" date="2019-03" db="EMBL/GenBank/DDBJ databases">
        <title>First draft genome of Liparis tanakae, snailfish: a comprehensive survey of snailfish specific genes.</title>
        <authorList>
            <person name="Kim W."/>
            <person name="Song I."/>
            <person name="Jeong J.-H."/>
            <person name="Kim D."/>
            <person name="Kim S."/>
            <person name="Ryu S."/>
            <person name="Song J.Y."/>
            <person name="Lee S.K."/>
        </authorList>
    </citation>
    <scope>NUCLEOTIDE SEQUENCE [LARGE SCALE GENOMIC DNA]</scope>
    <source>
        <tissue evidence="3">Muscle</tissue>
    </source>
</reference>
<keyword evidence="2" id="KW-0812">Transmembrane</keyword>
<keyword evidence="2" id="KW-1133">Transmembrane helix</keyword>
<gene>
    <name evidence="3" type="ORF">EYF80_063252</name>
</gene>
<feature type="region of interest" description="Disordered" evidence="1">
    <location>
        <begin position="86"/>
        <end position="108"/>
    </location>
</feature>
<dbReference type="Proteomes" id="UP000314294">
    <property type="component" value="Unassembled WGS sequence"/>
</dbReference>
<keyword evidence="4" id="KW-1185">Reference proteome</keyword>
<feature type="compositionally biased region" description="Basic residues" evidence="1">
    <location>
        <begin position="140"/>
        <end position="152"/>
    </location>
</feature>
<comment type="caution">
    <text evidence="3">The sequence shown here is derived from an EMBL/GenBank/DDBJ whole genome shotgun (WGS) entry which is preliminary data.</text>
</comment>
<dbReference type="EMBL" id="SRLO01009876">
    <property type="protein sequence ID" value="TNN26612.1"/>
    <property type="molecule type" value="Genomic_DNA"/>
</dbReference>
<feature type="transmembrane region" description="Helical" evidence="2">
    <location>
        <begin position="21"/>
        <end position="40"/>
    </location>
</feature>
<keyword evidence="2" id="KW-0472">Membrane</keyword>
<protein>
    <submittedName>
        <fullName evidence="3">Uncharacterized protein</fullName>
    </submittedName>
</protein>
<dbReference type="AlphaFoldDB" id="A0A4Z2EEA6"/>
<proteinExistence type="predicted"/>
<feature type="region of interest" description="Disordered" evidence="1">
    <location>
        <begin position="132"/>
        <end position="153"/>
    </location>
</feature>
<evidence type="ECO:0000256" key="2">
    <source>
        <dbReference type="SAM" id="Phobius"/>
    </source>
</evidence>
<organism evidence="3 4">
    <name type="scientific">Liparis tanakae</name>
    <name type="common">Tanaka's snailfish</name>
    <dbReference type="NCBI Taxonomy" id="230148"/>
    <lineage>
        <taxon>Eukaryota</taxon>
        <taxon>Metazoa</taxon>
        <taxon>Chordata</taxon>
        <taxon>Craniata</taxon>
        <taxon>Vertebrata</taxon>
        <taxon>Euteleostomi</taxon>
        <taxon>Actinopterygii</taxon>
        <taxon>Neopterygii</taxon>
        <taxon>Teleostei</taxon>
        <taxon>Neoteleostei</taxon>
        <taxon>Acanthomorphata</taxon>
        <taxon>Eupercaria</taxon>
        <taxon>Perciformes</taxon>
        <taxon>Cottioidei</taxon>
        <taxon>Cottales</taxon>
        <taxon>Liparidae</taxon>
        <taxon>Liparis</taxon>
    </lineage>
</organism>